<organism evidence="1 2">
    <name type="scientific">Nonomuraea rubra</name>
    <dbReference type="NCBI Taxonomy" id="46180"/>
    <lineage>
        <taxon>Bacteria</taxon>
        <taxon>Bacillati</taxon>
        <taxon>Actinomycetota</taxon>
        <taxon>Actinomycetes</taxon>
        <taxon>Streptosporangiales</taxon>
        <taxon>Streptosporangiaceae</taxon>
        <taxon>Nonomuraea</taxon>
    </lineage>
</organism>
<comment type="caution">
    <text evidence="1">The sequence shown here is derived from an EMBL/GenBank/DDBJ whole genome shotgun (WGS) entry which is preliminary data.</text>
</comment>
<gene>
    <name evidence="1" type="ORF">HD593_001738</name>
</gene>
<accession>A0A7X0TX19</accession>
<name>A0A7X0TX19_9ACTN</name>
<protein>
    <submittedName>
        <fullName evidence="1">DNA replication protein DnaC</fullName>
    </submittedName>
</protein>
<reference evidence="1 2" key="1">
    <citation type="submission" date="2020-08" db="EMBL/GenBank/DDBJ databases">
        <title>Sequencing the genomes of 1000 actinobacteria strains.</title>
        <authorList>
            <person name="Klenk H.-P."/>
        </authorList>
    </citation>
    <scope>NUCLEOTIDE SEQUENCE [LARGE SCALE GENOMIC DNA]</scope>
    <source>
        <strain evidence="1 2">DSM 43768</strain>
    </source>
</reference>
<evidence type="ECO:0000313" key="2">
    <source>
        <dbReference type="Proteomes" id="UP000565579"/>
    </source>
</evidence>
<evidence type="ECO:0000313" key="1">
    <source>
        <dbReference type="EMBL" id="MBB6546943.1"/>
    </source>
</evidence>
<dbReference type="Proteomes" id="UP000565579">
    <property type="component" value="Unassembled WGS sequence"/>
</dbReference>
<dbReference type="AlphaFoldDB" id="A0A7X0TX19"/>
<keyword evidence="2" id="KW-1185">Reference proteome</keyword>
<dbReference type="EMBL" id="JACHMI010000001">
    <property type="protein sequence ID" value="MBB6546943.1"/>
    <property type="molecule type" value="Genomic_DNA"/>
</dbReference>
<proteinExistence type="predicted"/>
<sequence length="47" mass="5245">MVFIGRPSVGKTMIAIGLAGHRTHFTTCDDLIRRLKRVLAEHRLGLS</sequence>